<sequence length="365" mass="41706">MKIALVHDYLNEFGGAERVLLALSEIYPEAPIYTAFYKRSSPAWERFKNKKIKVSWVHYIPFFSKYLHSPLRFLTPLIWGSFDFTKFDVVIGSAGWYVTKGFKKGKKTIEICYCHTPPRWLYGYKTSIEFQKYWPVRIYAAIIGHFMRIYDFNAAQKVDHFIANSKNVADRIWKFYRRKSEVIYPPVELVDSPEIQKGNYYLIISRIVGGKGLDLAVKAAIKLGIRLKIAGKPAGYYTEYKVLQKLAKKNVEFLGYVTDEELAKLYKGAKAFLALSQDEDFGITPVEAMLAGTPVVAFRGGGYLESVIDGKTGVFFDEPTVSSLVAAIKKLGKIKIDPEDCIKQASKFSKERFKKEILEFVNKHA</sequence>
<dbReference type="AlphaFoldDB" id="A0A1F8AW96"/>
<evidence type="ECO:0000259" key="1">
    <source>
        <dbReference type="Pfam" id="PF00534"/>
    </source>
</evidence>
<protein>
    <recommendedName>
        <fullName evidence="5">Glycosyl transferase family 1 domain-containing protein</fullName>
    </recommendedName>
</protein>
<evidence type="ECO:0000313" key="3">
    <source>
        <dbReference type="EMBL" id="OGM55910.1"/>
    </source>
</evidence>
<dbReference type="PANTHER" id="PTHR45947">
    <property type="entry name" value="SULFOQUINOVOSYL TRANSFERASE SQD2"/>
    <property type="match status" value="1"/>
</dbReference>
<feature type="domain" description="Glycosyltransferase subfamily 4-like N-terminal" evidence="2">
    <location>
        <begin position="13"/>
        <end position="189"/>
    </location>
</feature>
<name>A0A1F8AW96_9BACT</name>
<evidence type="ECO:0000259" key="2">
    <source>
        <dbReference type="Pfam" id="PF13439"/>
    </source>
</evidence>
<dbReference type="InterPro" id="IPR050194">
    <property type="entry name" value="Glycosyltransferase_grp1"/>
</dbReference>
<dbReference type="SUPFAM" id="SSF53756">
    <property type="entry name" value="UDP-Glycosyltransferase/glycogen phosphorylase"/>
    <property type="match status" value="1"/>
</dbReference>
<accession>A0A1F8AW96</accession>
<feature type="domain" description="Glycosyl transferase family 1" evidence="1">
    <location>
        <begin position="195"/>
        <end position="347"/>
    </location>
</feature>
<dbReference type="Pfam" id="PF00534">
    <property type="entry name" value="Glycos_transf_1"/>
    <property type="match status" value="1"/>
</dbReference>
<comment type="caution">
    <text evidence="3">The sequence shown here is derived from an EMBL/GenBank/DDBJ whole genome shotgun (WGS) entry which is preliminary data.</text>
</comment>
<proteinExistence type="predicted"/>
<dbReference type="Gene3D" id="3.40.50.2000">
    <property type="entry name" value="Glycogen Phosphorylase B"/>
    <property type="match status" value="2"/>
</dbReference>
<reference evidence="3 4" key="1">
    <citation type="journal article" date="2016" name="Nat. Commun.">
        <title>Thousands of microbial genomes shed light on interconnected biogeochemical processes in an aquifer system.</title>
        <authorList>
            <person name="Anantharaman K."/>
            <person name="Brown C.T."/>
            <person name="Hug L.A."/>
            <person name="Sharon I."/>
            <person name="Castelle C.J."/>
            <person name="Probst A.J."/>
            <person name="Thomas B.C."/>
            <person name="Singh A."/>
            <person name="Wilkins M.J."/>
            <person name="Karaoz U."/>
            <person name="Brodie E.L."/>
            <person name="Williams K.H."/>
            <person name="Hubbard S.S."/>
            <person name="Banfield J.F."/>
        </authorList>
    </citation>
    <scope>NUCLEOTIDE SEQUENCE [LARGE SCALE GENOMIC DNA]</scope>
</reference>
<organism evidence="3 4">
    <name type="scientific">Candidatus Woesebacteria bacterium RIFCSPHIGHO2_12_FULL_46_16</name>
    <dbReference type="NCBI Taxonomy" id="1802513"/>
    <lineage>
        <taxon>Bacteria</taxon>
        <taxon>Candidatus Woeseibacteriota</taxon>
    </lineage>
</organism>
<dbReference type="STRING" id="1802513.A3E46_01710"/>
<evidence type="ECO:0000313" key="4">
    <source>
        <dbReference type="Proteomes" id="UP000178313"/>
    </source>
</evidence>
<evidence type="ECO:0008006" key="5">
    <source>
        <dbReference type="Google" id="ProtNLM"/>
    </source>
</evidence>
<dbReference type="Proteomes" id="UP000178313">
    <property type="component" value="Unassembled WGS sequence"/>
</dbReference>
<dbReference type="EMBL" id="MGGZ01000043">
    <property type="protein sequence ID" value="OGM55910.1"/>
    <property type="molecule type" value="Genomic_DNA"/>
</dbReference>
<dbReference type="GO" id="GO:0016757">
    <property type="term" value="F:glycosyltransferase activity"/>
    <property type="evidence" value="ECO:0007669"/>
    <property type="project" value="InterPro"/>
</dbReference>
<dbReference type="PANTHER" id="PTHR45947:SF3">
    <property type="entry name" value="SULFOQUINOVOSYL TRANSFERASE SQD2"/>
    <property type="match status" value="1"/>
</dbReference>
<dbReference type="InterPro" id="IPR001296">
    <property type="entry name" value="Glyco_trans_1"/>
</dbReference>
<gene>
    <name evidence="3" type="ORF">A3E46_01710</name>
</gene>
<dbReference type="InterPro" id="IPR028098">
    <property type="entry name" value="Glyco_trans_4-like_N"/>
</dbReference>
<dbReference type="Pfam" id="PF13439">
    <property type="entry name" value="Glyco_transf_4"/>
    <property type="match status" value="1"/>
</dbReference>